<keyword evidence="4" id="KW-0158">Chromosome</keyword>
<evidence type="ECO:0000256" key="11">
    <source>
        <dbReference type="ARBA" id="ARBA00023242"/>
    </source>
</evidence>
<keyword evidence="14" id="KW-1185">Reference proteome</keyword>
<gene>
    <name evidence="13" type="ORF">MTR67_013867</name>
</gene>
<dbReference type="GO" id="GO:0000724">
    <property type="term" value="P:double-strand break repair via homologous recombination"/>
    <property type="evidence" value="ECO:0007669"/>
    <property type="project" value="TreeGrafter"/>
</dbReference>
<evidence type="ECO:0000256" key="1">
    <source>
        <dbReference type="ARBA" id="ARBA00004123"/>
    </source>
</evidence>
<protein>
    <submittedName>
        <fullName evidence="13">Uncharacterized protein</fullName>
    </submittedName>
</protein>
<dbReference type="SUPFAM" id="SSF52540">
    <property type="entry name" value="P-loop containing nucleoside triphosphate hydrolases"/>
    <property type="match status" value="1"/>
</dbReference>
<keyword evidence="7" id="KW-0067">ATP-binding</keyword>
<evidence type="ECO:0000256" key="3">
    <source>
        <dbReference type="ARBA" id="ARBA00006793"/>
    </source>
</evidence>
<keyword evidence="9" id="KW-0233">DNA recombination</keyword>
<evidence type="ECO:0000256" key="8">
    <source>
        <dbReference type="ARBA" id="ARBA00023054"/>
    </source>
</evidence>
<evidence type="ECO:0000256" key="7">
    <source>
        <dbReference type="ARBA" id="ARBA00022840"/>
    </source>
</evidence>
<proteinExistence type="inferred from homology"/>
<accession>A0AAF0THA4</accession>
<keyword evidence="8 12" id="KW-0175">Coiled coil</keyword>
<dbReference type="GO" id="GO:0005634">
    <property type="term" value="C:nucleus"/>
    <property type="evidence" value="ECO:0007669"/>
    <property type="project" value="UniProtKB-SubCell"/>
</dbReference>
<dbReference type="EMBL" id="CP133614">
    <property type="protein sequence ID" value="WMV20482.1"/>
    <property type="molecule type" value="Genomic_DNA"/>
</dbReference>
<evidence type="ECO:0000256" key="6">
    <source>
        <dbReference type="ARBA" id="ARBA00022763"/>
    </source>
</evidence>
<dbReference type="Proteomes" id="UP001234989">
    <property type="component" value="Chromosome 3"/>
</dbReference>
<name>A0AAF0THA4_SOLVR</name>
<evidence type="ECO:0000313" key="14">
    <source>
        <dbReference type="Proteomes" id="UP001234989"/>
    </source>
</evidence>
<dbReference type="AlphaFoldDB" id="A0AAF0THA4"/>
<dbReference type="GO" id="GO:0005524">
    <property type="term" value="F:ATP binding"/>
    <property type="evidence" value="ECO:0007669"/>
    <property type="project" value="UniProtKB-KW"/>
</dbReference>
<evidence type="ECO:0000256" key="2">
    <source>
        <dbReference type="ARBA" id="ARBA00004286"/>
    </source>
</evidence>
<evidence type="ECO:0000256" key="10">
    <source>
        <dbReference type="ARBA" id="ARBA00023204"/>
    </source>
</evidence>
<keyword evidence="11" id="KW-0539">Nucleus</keyword>
<organism evidence="13 14">
    <name type="scientific">Solanum verrucosum</name>
    <dbReference type="NCBI Taxonomy" id="315347"/>
    <lineage>
        <taxon>Eukaryota</taxon>
        <taxon>Viridiplantae</taxon>
        <taxon>Streptophyta</taxon>
        <taxon>Embryophyta</taxon>
        <taxon>Tracheophyta</taxon>
        <taxon>Spermatophyta</taxon>
        <taxon>Magnoliopsida</taxon>
        <taxon>eudicotyledons</taxon>
        <taxon>Gunneridae</taxon>
        <taxon>Pentapetalae</taxon>
        <taxon>asterids</taxon>
        <taxon>lamiids</taxon>
        <taxon>Solanales</taxon>
        <taxon>Solanaceae</taxon>
        <taxon>Solanoideae</taxon>
        <taxon>Solaneae</taxon>
        <taxon>Solanum</taxon>
    </lineage>
</organism>
<reference evidence="13" key="1">
    <citation type="submission" date="2023-08" db="EMBL/GenBank/DDBJ databases">
        <title>A de novo genome assembly of Solanum verrucosum Schlechtendal, a Mexican diploid species geographically isolated from the other diploid A-genome species in potato relatives.</title>
        <authorList>
            <person name="Hosaka K."/>
        </authorList>
    </citation>
    <scope>NUCLEOTIDE SEQUENCE</scope>
    <source>
        <tissue evidence="13">Young leaves</tissue>
    </source>
</reference>
<feature type="coiled-coil region" evidence="12">
    <location>
        <begin position="103"/>
        <end position="130"/>
    </location>
</feature>
<evidence type="ECO:0000256" key="4">
    <source>
        <dbReference type="ARBA" id="ARBA00022454"/>
    </source>
</evidence>
<comment type="subcellular location">
    <subcellularLocation>
        <location evidence="2">Chromosome</location>
    </subcellularLocation>
    <subcellularLocation>
        <location evidence="1">Nucleus</location>
    </subcellularLocation>
</comment>
<keyword evidence="5" id="KW-0547">Nucleotide-binding</keyword>
<comment type="similarity">
    <text evidence="3">Belongs to the SMC family. SMC6 subfamily.</text>
</comment>
<dbReference type="Gene3D" id="3.40.50.300">
    <property type="entry name" value="P-loop containing nucleotide triphosphate hydrolases"/>
    <property type="match status" value="1"/>
</dbReference>
<dbReference type="GO" id="GO:0030915">
    <property type="term" value="C:Smc5-Smc6 complex"/>
    <property type="evidence" value="ECO:0007669"/>
    <property type="project" value="TreeGrafter"/>
</dbReference>
<dbReference type="PANTHER" id="PTHR19306:SF6">
    <property type="entry name" value="STRUCTURAL MAINTENANCE OF CHROMOSOMES PROTEIN 6"/>
    <property type="match status" value="1"/>
</dbReference>
<evidence type="ECO:0000256" key="9">
    <source>
        <dbReference type="ARBA" id="ARBA00023172"/>
    </source>
</evidence>
<dbReference type="PANTHER" id="PTHR19306">
    <property type="entry name" value="STRUCTURAL MAINTENANCE OF CHROMOSOMES 5,6 SMC5, SMC6"/>
    <property type="match status" value="1"/>
</dbReference>
<evidence type="ECO:0000256" key="12">
    <source>
        <dbReference type="SAM" id="Coils"/>
    </source>
</evidence>
<feature type="coiled-coil region" evidence="12">
    <location>
        <begin position="191"/>
        <end position="222"/>
    </location>
</feature>
<evidence type="ECO:0000256" key="5">
    <source>
        <dbReference type="ARBA" id="ARBA00022741"/>
    </source>
</evidence>
<dbReference type="GO" id="GO:0003684">
    <property type="term" value="F:damaged DNA binding"/>
    <property type="evidence" value="ECO:0007669"/>
    <property type="project" value="TreeGrafter"/>
</dbReference>
<sequence length="245" mass="28154">MADRVPTGRLKRLQAALCVAFGSRARGTQRANTLKDFIKTGCSHALVHMEMKNRGEDAFKAETYGDLIMIEHRISESTSSIVLKNYQGNSKDKFKFFFKATLLQQVEDLLIGIQSQLKNANELVVELEKSINPIVKELDGLQGKIRSMEHIEEISNQVDLLKKKLAWAWVYSVDKQLQDKSKRIEELKGRIPTCQSRIDQHLRKMEELNDQLTKKKSSYDGKDIRSEEDDRRVEAESFFGYKGKT</sequence>
<keyword evidence="10" id="KW-0234">DNA repair</keyword>
<dbReference type="GO" id="GO:0003697">
    <property type="term" value="F:single-stranded DNA binding"/>
    <property type="evidence" value="ECO:0007669"/>
    <property type="project" value="TreeGrafter"/>
</dbReference>
<keyword evidence="6" id="KW-0227">DNA damage</keyword>
<dbReference type="InterPro" id="IPR027417">
    <property type="entry name" value="P-loop_NTPase"/>
</dbReference>
<evidence type="ECO:0000313" key="13">
    <source>
        <dbReference type="EMBL" id="WMV20482.1"/>
    </source>
</evidence>
<dbReference type="GO" id="GO:0035861">
    <property type="term" value="C:site of double-strand break"/>
    <property type="evidence" value="ECO:0007669"/>
    <property type="project" value="TreeGrafter"/>
</dbReference>